<evidence type="ECO:0000313" key="2">
    <source>
        <dbReference type="Proteomes" id="UP001164250"/>
    </source>
</evidence>
<keyword evidence="2" id="KW-1185">Reference proteome</keyword>
<dbReference type="Proteomes" id="UP001164250">
    <property type="component" value="Chromosome 10"/>
</dbReference>
<organism evidence="1 2">
    <name type="scientific">Pistacia atlantica</name>
    <dbReference type="NCBI Taxonomy" id="434234"/>
    <lineage>
        <taxon>Eukaryota</taxon>
        <taxon>Viridiplantae</taxon>
        <taxon>Streptophyta</taxon>
        <taxon>Embryophyta</taxon>
        <taxon>Tracheophyta</taxon>
        <taxon>Spermatophyta</taxon>
        <taxon>Magnoliopsida</taxon>
        <taxon>eudicotyledons</taxon>
        <taxon>Gunneridae</taxon>
        <taxon>Pentapetalae</taxon>
        <taxon>rosids</taxon>
        <taxon>malvids</taxon>
        <taxon>Sapindales</taxon>
        <taxon>Anacardiaceae</taxon>
        <taxon>Pistacia</taxon>
    </lineage>
</organism>
<dbReference type="EMBL" id="CM047906">
    <property type="protein sequence ID" value="KAJ0086451.1"/>
    <property type="molecule type" value="Genomic_DNA"/>
</dbReference>
<gene>
    <name evidence="1" type="ORF">Patl1_07597</name>
</gene>
<protein>
    <submittedName>
        <fullName evidence="1">Uncharacterized protein</fullName>
    </submittedName>
</protein>
<comment type="caution">
    <text evidence="1">The sequence shown here is derived from an EMBL/GenBank/DDBJ whole genome shotgun (WGS) entry which is preliminary data.</text>
</comment>
<sequence>MKDQVNDRIDQYGGSLKNRCQCALEIVKAVANEIGAEKVHSRLSPFAEYNESGDSYPKALGLYMVESLNKYGILYCHIIEPKMKKMGEKYECPCCLLPMRKAFNGTFLTAGGYDRKDETDAIAKGRANVVYGRWFLAYPDLSKRFELNASLNDHNKETFYINNPVTGYTDYPFLETTQLLMNENSKLFNHSLLYFLLP</sequence>
<reference evidence="2" key="1">
    <citation type="journal article" date="2023" name="G3 (Bethesda)">
        <title>Genome assembly and association tests identify interacting loci associated with vigor, precocity, and sex in interspecific pistachio rootstocks.</title>
        <authorList>
            <person name="Palmer W."/>
            <person name="Jacygrad E."/>
            <person name="Sagayaradj S."/>
            <person name="Cavanaugh K."/>
            <person name="Han R."/>
            <person name="Bertier L."/>
            <person name="Beede B."/>
            <person name="Kafkas S."/>
            <person name="Golino D."/>
            <person name="Preece J."/>
            <person name="Michelmore R."/>
        </authorList>
    </citation>
    <scope>NUCLEOTIDE SEQUENCE [LARGE SCALE GENOMIC DNA]</scope>
</reference>
<proteinExistence type="predicted"/>
<accession>A0ACC1AIG3</accession>
<name>A0ACC1AIG3_9ROSI</name>
<evidence type="ECO:0000313" key="1">
    <source>
        <dbReference type="EMBL" id="KAJ0086451.1"/>
    </source>
</evidence>